<feature type="compositionally biased region" description="Acidic residues" evidence="1">
    <location>
        <begin position="482"/>
        <end position="509"/>
    </location>
</feature>
<dbReference type="OrthoDB" id="4121058at2759"/>
<gene>
    <name evidence="2" type="ORF">BD626DRAFT_108585</name>
</gene>
<evidence type="ECO:0000313" key="3">
    <source>
        <dbReference type="Proteomes" id="UP000320762"/>
    </source>
</evidence>
<name>A0A550CT39_9AGAR</name>
<evidence type="ECO:0000313" key="2">
    <source>
        <dbReference type="EMBL" id="TRM67957.1"/>
    </source>
</evidence>
<evidence type="ECO:0000256" key="1">
    <source>
        <dbReference type="SAM" id="MobiDB-lite"/>
    </source>
</evidence>
<reference evidence="2 3" key="1">
    <citation type="journal article" date="2019" name="New Phytol.">
        <title>Comparative genomics reveals unique wood-decay strategies and fruiting body development in the Schizophyllaceae.</title>
        <authorList>
            <person name="Almasi E."/>
            <person name="Sahu N."/>
            <person name="Krizsan K."/>
            <person name="Balint B."/>
            <person name="Kovacs G.M."/>
            <person name="Kiss B."/>
            <person name="Cseklye J."/>
            <person name="Drula E."/>
            <person name="Henrissat B."/>
            <person name="Nagy I."/>
            <person name="Chovatia M."/>
            <person name="Adam C."/>
            <person name="LaButti K."/>
            <person name="Lipzen A."/>
            <person name="Riley R."/>
            <person name="Grigoriev I.V."/>
            <person name="Nagy L.G."/>
        </authorList>
    </citation>
    <scope>NUCLEOTIDE SEQUENCE [LARGE SCALE GENOMIC DNA]</scope>
    <source>
        <strain evidence="2 3">NL-1724</strain>
    </source>
</reference>
<feature type="compositionally biased region" description="Pro residues" evidence="1">
    <location>
        <begin position="302"/>
        <end position="314"/>
    </location>
</feature>
<feature type="region of interest" description="Disordered" evidence="1">
    <location>
        <begin position="463"/>
        <end position="509"/>
    </location>
</feature>
<dbReference type="EMBL" id="VDMD01000002">
    <property type="protein sequence ID" value="TRM67957.1"/>
    <property type="molecule type" value="Genomic_DNA"/>
</dbReference>
<feature type="region of interest" description="Disordered" evidence="1">
    <location>
        <begin position="234"/>
        <end position="315"/>
    </location>
</feature>
<organism evidence="2 3">
    <name type="scientific">Schizophyllum amplum</name>
    <dbReference type="NCBI Taxonomy" id="97359"/>
    <lineage>
        <taxon>Eukaryota</taxon>
        <taxon>Fungi</taxon>
        <taxon>Dikarya</taxon>
        <taxon>Basidiomycota</taxon>
        <taxon>Agaricomycotina</taxon>
        <taxon>Agaricomycetes</taxon>
        <taxon>Agaricomycetidae</taxon>
        <taxon>Agaricales</taxon>
        <taxon>Schizophyllaceae</taxon>
        <taxon>Schizophyllum</taxon>
    </lineage>
</organism>
<dbReference type="AlphaFoldDB" id="A0A550CT39"/>
<comment type="caution">
    <text evidence="2">The sequence shown here is derived from an EMBL/GenBank/DDBJ whole genome shotgun (WGS) entry which is preliminary data.</text>
</comment>
<accession>A0A550CT39</accession>
<dbReference type="Proteomes" id="UP000320762">
    <property type="component" value="Unassembled WGS sequence"/>
</dbReference>
<protein>
    <submittedName>
        <fullName evidence="2">Uncharacterized protein</fullName>
    </submittedName>
</protein>
<proteinExistence type="predicted"/>
<sequence>MAHPAHKDGFFYDGHTFYVELDGKHRHPRRDASSLHALVTYVPPTGPLLTKKGQVAKRQPPPFKDEPAHFYTAQMHHYGLPPMKTRDVAKKRLLAAFNGGKTLIVPEHILQLEKDLVSEFDAAKQNLNDEYNSKVAKYAERMNRVPAPPSPGPNDLSGNFGDAEDVVDAQEQPLVVADGTELRYALERLVHRDLIKIILHVANDPETYGVIMEQVQQLQAPDQTMKPRTKLTAKKTGTITGHAPPLPPTTVPDAAHPPRTKSTAKKTVPVVSHAPPLPSTSTPNADRPPRTKSTANKSAPPKQAPQPAIQPPSNRPFQAIGVYRVDVPNIHERWPDFVDIEEGMRLKVRPSSTGAHLWGSFDFGILTGVFKTVVRAPIDVGLSGKLHWRGRENEGEMWLNDDQKGYIKFLAGGRVKGCLEGFMAKAEFTGELVEADVDLQQIQKWKEEWRGMNEAAYEAERVGRWGSWTGDPRPDKPSASDTSDEEGGSGDELHDSEDEHDIEDVAFYS</sequence>
<keyword evidence="3" id="KW-1185">Reference proteome</keyword>